<dbReference type="AlphaFoldDB" id="A0A0B6ZAN1"/>
<feature type="region of interest" description="Disordered" evidence="1">
    <location>
        <begin position="186"/>
        <end position="276"/>
    </location>
</feature>
<evidence type="ECO:0000313" key="2">
    <source>
        <dbReference type="EMBL" id="CEK64996.1"/>
    </source>
</evidence>
<name>A0A0B6ZAN1_9EUPU</name>
<evidence type="ECO:0000256" key="1">
    <source>
        <dbReference type="SAM" id="MobiDB-lite"/>
    </source>
</evidence>
<dbReference type="EMBL" id="HACG01018131">
    <property type="protein sequence ID" value="CEK64996.1"/>
    <property type="molecule type" value="Transcribed_RNA"/>
</dbReference>
<proteinExistence type="predicted"/>
<feature type="compositionally biased region" description="Polar residues" evidence="1">
    <location>
        <begin position="30"/>
        <end position="40"/>
    </location>
</feature>
<feature type="region of interest" description="Disordered" evidence="1">
    <location>
        <begin position="1"/>
        <end position="134"/>
    </location>
</feature>
<feature type="compositionally biased region" description="Polar residues" evidence="1">
    <location>
        <begin position="189"/>
        <end position="198"/>
    </location>
</feature>
<accession>A0A0B6ZAN1</accession>
<feature type="compositionally biased region" description="Basic and acidic residues" evidence="1">
    <location>
        <begin position="97"/>
        <end position="113"/>
    </location>
</feature>
<feature type="non-terminal residue" evidence="2">
    <location>
        <position position="1"/>
    </location>
</feature>
<organism evidence="2">
    <name type="scientific">Arion vulgaris</name>
    <dbReference type="NCBI Taxonomy" id="1028688"/>
    <lineage>
        <taxon>Eukaryota</taxon>
        <taxon>Metazoa</taxon>
        <taxon>Spiralia</taxon>
        <taxon>Lophotrochozoa</taxon>
        <taxon>Mollusca</taxon>
        <taxon>Gastropoda</taxon>
        <taxon>Heterobranchia</taxon>
        <taxon>Euthyneura</taxon>
        <taxon>Panpulmonata</taxon>
        <taxon>Eupulmonata</taxon>
        <taxon>Stylommatophora</taxon>
        <taxon>Helicina</taxon>
        <taxon>Arionoidea</taxon>
        <taxon>Arionidae</taxon>
        <taxon>Arion</taxon>
    </lineage>
</organism>
<gene>
    <name evidence="2" type="primary">ORF53553</name>
</gene>
<feature type="compositionally biased region" description="Polar residues" evidence="1">
    <location>
        <begin position="81"/>
        <end position="95"/>
    </location>
</feature>
<feature type="compositionally biased region" description="Polar residues" evidence="1">
    <location>
        <begin position="48"/>
        <end position="65"/>
    </location>
</feature>
<reference evidence="2" key="1">
    <citation type="submission" date="2014-12" db="EMBL/GenBank/DDBJ databases">
        <title>Insight into the proteome of Arion vulgaris.</title>
        <authorList>
            <person name="Aradska J."/>
            <person name="Bulat T."/>
            <person name="Smidak R."/>
            <person name="Sarate P."/>
            <person name="Gangsoo J."/>
            <person name="Sialana F."/>
            <person name="Bilban M."/>
            <person name="Lubec G."/>
        </authorList>
    </citation>
    <scope>NUCLEOTIDE SEQUENCE</scope>
    <source>
        <tissue evidence="2">Skin</tissue>
    </source>
</reference>
<protein>
    <submittedName>
        <fullName evidence="2">Uncharacterized protein</fullName>
    </submittedName>
</protein>
<feature type="non-terminal residue" evidence="2">
    <location>
        <position position="276"/>
    </location>
</feature>
<sequence>NLETHSILKTGLPSLYSEESGRSSEFLESYDTNELTNKAQKSGLPRATKSSLMTTSYQSRLPSASQHKHRDETSHYKRSSTHSNQADISPASSLETVAKDQRMIPDFDSDRYPGRHAPNQAHYGARSSEGSEEDGVILDTLSSGIKKQLRSDSKQYLNFTFDPEELNRSVDSEDIGYDNKLMGKDIGKQGTNSSSVHSDSCILPDMTVSGSETDYRGLNLPKTSTDSNKVLPYGVQRGSSNRSGDGISASYHADDDDEKNLEGGYVVKLNGDGTGG</sequence>